<feature type="non-terminal residue" evidence="2">
    <location>
        <position position="1"/>
    </location>
</feature>
<dbReference type="AlphaFoldDB" id="A0AAW0AT50"/>
<keyword evidence="1" id="KW-0812">Transmembrane</keyword>
<protein>
    <submittedName>
        <fullName evidence="2">Uncharacterized protein</fullName>
    </submittedName>
</protein>
<dbReference type="EMBL" id="JAWWNJ010000050">
    <property type="protein sequence ID" value="KAK7016672.1"/>
    <property type="molecule type" value="Genomic_DNA"/>
</dbReference>
<organism evidence="2 3">
    <name type="scientific">Favolaschia claudopus</name>
    <dbReference type="NCBI Taxonomy" id="2862362"/>
    <lineage>
        <taxon>Eukaryota</taxon>
        <taxon>Fungi</taxon>
        <taxon>Dikarya</taxon>
        <taxon>Basidiomycota</taxon>
        <taxon>Agaricomycotina</taxon>
        <taxon>Agaricomycetes</taxon>
        <taxon>Agaricomycetidae</taxon>
        <taxon>Agaricales</taxon>
        <taxon>Marasmiineae</taxon>
        <taxon>Mycenaceae</taxon>
        <taxon>Favolaschia</taxon>
    </lineage>
</organism>
<proteinExistence type="predicted"/>
<keyword evidence="3" id="KW-1185">Reference proteome</keyword>
<evidence type="ECO:0000313" key="2">
    <source>
        <dbReference type="EMBL" id="KAK7016672.1"/>
    </source>
</evidence>
<gene>
    <name evidence="2" type="ORF">R3P38DRAFT_2990976</name>
</gene>
<dbReference type="Proteomes" id="UP001362999">
    <property type="component" value="Unassembled WGS sequence"/>
</dbReference>
<reference evidence="2 3" key="1">
    <citation type="journal article" date="2024" name="J Genomics">
        <title>Draft genome sequencing and assembly of Favolaschia claudopus CIRM-BRFM 2984 isolated from oak limbs.</title>
        <authorList>
            <person name="Navarro D."/>
            <person name="Drula E."/>
            <person name="Chaduli D."/>
            <person name="Cazenave R."/>
            <person name="Ahrendt S."/>
            <person name="Wang J."/>
            <person name="Lipzen A."/>
            <person name="Daum C."/>
            <person name="Barry K."/>
            <person name="Grigoriev I.V."/>
            <person name="Favel A."/>
            <person name="Rosso M.N."/>
            <person name="Martin F."/>
        </authorList>
    </citation>
    <scope>NUCLEOTIDE SEQUENCE [LARGE SCALE GENOMIC DNA]</scope>
    <source>
        <strain evidence="2 3">CIRM-BRFM 2984</strain>
    </source>
</reference>
<accession>A0AAW0AT50</accession>
<keyword evidence="1" id="KW-1133">Transmembrane helix</keyword>
<evidence type="ECO:0000256" key="1">
    <source>
        <dbReference type="SAM" id="Phobius"/>
    </source>
</evidence>
<comment type="caution">
    <text evidence="2">The sequence shown here is derived from an EMBL/GenBank/DDBJ whole genome shotgun (WGS) entry which is preliminary data.</text>
</comment>
<feature type="transmembrane region" description="Helical" evidence="1">
    <location>
        <begin position="6"/>
        <end position="24"/>
    </location>
</feature>
<keyword evidence="1" id="KW-0472">Membrane</keyword>
<sequence length="70" mass="8204">ETFAVFSRFLICAPVFLTTFLWPYRYETCRICSPKAYKQIPKSPKVQIENGEEKNRKSRLVVQIQTYLAG</sequence>
<name>A0AAW0AT50_9AGAR</name>
<evidence type="ECO:0000313" key="3">
    <source>
        <dbReference type="Proteomes" id="UP001362999"/>
    </source>
</evidence>